<dbReference type="EMBL" id="JAOXLN010000038">
    <property type="protein sequence ID" value="MDZ5088738.1"/>
    <property type="molecule type" value="Genomic_DNA"/>
</dbReference>
<sequence>MTTRDWRPIAPHESATVRAIVSAPSIADGDLLLRDLKGAFVRNSAAWILDVKAMTSDTPGAGIPDRPFPLRAFVSNKGSYQGEIIVWITAGRVSGLEIAWVSDAPSYGWPQPEEINIEVQ</sequence>
<evidence type="ECO:0000313" key="2">
    <source>
        <dbReference type="Proteomes" id="UP001289645"/>
    </source>
</evidence>
<reference evidence="1 2" key="1">
    <citation type="journal article" date="2021" name="Chemosphere">
        <title>Bioballs carrying a syntrophic Rhodococcus and Mycolicibacterium consortium for simultaneous sorption and biodegradation of fuel oil in contaminated freshwater.</title>
        <authorList>
            <person name="Naloka K."/>
            <person name="Polrit D."/>
            <person name="Muangchinda C."/>
            <person name="Thoetkiattikul H."/>
            <person name="Pinyakong O."/>
        </authorList>
    </citation>
    <scope>NUCLEOTIDE SEQUENCE [LARGE SCALE GENOMIC DNA]</scope>
    <source>
        <strain evidence="1 2">J101</strain>
    </source>
</reference>
<comment type="caution">
    <text evidence="1">The sequence shown here is derived from an EMBL/GenBank/DDBJ whole genome shotgun (WGS) entry which is preliminary data.</text>
</comment>
<name>A0ACC6MPF3_MYCPF</name>
<keyword evidence="2" id="KW-1185">Reference proteome</keyword>
<protein>
    <submittedName>
        <fullName evidence="1">Uncharacterized protein</fullName>
    </submittedName>
</protein>
<dbReference type="Proteomes" id="UP001289645">
    <property type="component" value="Unassembled WGS sequence"/>
</dbReference>
<proteinExistence type="predicted"/>
<organism evidence="1 2">
    <name type="scientific">Mycolicibacterium parafortuitum</name>
    <name type="common">Mycobacterium parafortuitum</name>
    <dbReference type="NCBI Taxonomy" id="39692"/>
    <lineage>
        <taxon>Bacteria</taxon>
        <taxon>Bacillati</taxon>
        <taxon>Actinomycetota</taxon>
        <taxon>Actinomycetes</taxon>
        <taxon>Mycobacteriales</taxon>
        <taxon>Mycobacteriaceae</taxon>
        <taxon>Mycolicibacterium</taxon>
    </lineage>
</organism>
<accession>A0ACC6MPF3</accession>
<evidence type="ECO:0000313" key="1">
    <source>
        <dbReference type="EMBL" id="MDZ5088738.1"/>
    </source>
</evidence>
<gene>
    <name evidence="1" type="ORF">OHX15_25365</name>
</gene>